<dbReference type="OrthoDB" id="9775927at2"/>
<accession>A0A0K1QFH2</accession>
<dbReference type="AlphaFoldDB" id="A0A0K1QFH2"/>
<gene>
    <name evidence="1" type="ORF">AKJ09_11136</name>
</gene>
<sequence>MNTAALPRLGVDLPRAARSLRALLKNPDDLPQVFALIESLSSANHLRSMRDGFRGTDAGRRLLRDKPDIVAILSDREKLRSMPKGSLGRAYLEFVESENITAQGIRDASDVDRRADGIDDEMAFVRDRMRDTHDVWHAATGYKGDVLGELGLLAFIIAQKWNTGIALIVFAAILKGIGRAPIFGVVRDGYRRGRSAEWLPSQDWESLLERPLDEVRALLSLGAPPVYTPIRSADLRASGIVG</sequence>
<evidence type="ECO:0008006" key="3">
    <source>
        <dbReference type="Google" id="ProtNLM"/>
    </source>
</evidence>
<dbReference type="Pfam" id="PF05019">
    <property type="entry name" value="Coq4"/>
    <property type="match status" value="1"/>
</dbReference>
<dbReference type="Proteomes" id="UP000064967">
    <property type="component" value="Chromosome"/>
</dbReference>
<proteinExistence type="predicted"/>
<dbReference type="InterPro" id="IPR007715">
    <property type="entry name" value="Coq4"/>
</dbReference>
<evidence type="ECO:0000313" key="2">
    <source>
        <dbReference type="Proteomes" id="UP000064967"/>
    </source>
</evidence>
<dbReference type="EMBL" id="CP012333">
    <property type="protein sequence ID" value="AKV04473.1"/>
    <property type="molecule type" value="Genomic_DNA"/>
</dbReference>
<dbReference type="GO" id="GO:0006744">
    <property type="term" value="P:ubiquinone biosynthetic process"/>
    <property type="evidence" value="ECO:0007669"/>
    <property type="project" value="InterPro"/>
</dbReference>
<reference evidence="1 2" key="1">
    <citation type="submission" date="2015-08" db="EMBL/GenBank/DDBJ databases">
        <authorList>
            <person name="Babu N.S."/>
            <person name="Beckwith C.J."/>
            <person name="Beseler K.G."/>
            <person name="Brison A."/>
            <person name="Carone J.V."/>
            <person name="Caskin T.P."/>
            <person name="Diamond M."/>
            <person name="Durham M.E."/>
            <person name="Foxe J.M."/>
            <person name="Go M."/>
            <person name="Henderson B.A."/>
            <person name="Jones I.B."/>
            <person name="McGettigan J.A."/>
            <person name="Micheletti S.J."/>
            <person name="Nasrallah M.E."/>
            <person name="Ortiz D."/>
            <person name="Piller C.R."/>
            <person name="Privatt S.R."/>
            <person name="Schneider S.L."/>
            <person name="Sharp S."/>
            <person name="Smith T.C."/>
            <person name="Stanton J.D."/>
            <person name="Ullery H.E."/>
            <person name="Wilson R.J."/>
            <person name="Serrano M.G."/>
            <person name="Buck G."/>
            <person name="Lee V."/>
            <person name="Wang Y."/>
            <person name="Carvalho R."/>
            <person name="Voegtly L."/>
            <person name="Shi R."/>
            <person name="Duckworth R."/>
            <person name="Johnson A."/>
            <person name="Loviza R."/>
            <person name="Walstead R."/>
            <person name="Shah Z."/>
            <person name="Kiflezghi M."/>
            <person name="Wade K."/>
            <person name="Ball S.L."/>
            <person name="Bradley K.W."/>
            <person name="Asai D.J."/>
            <person name="Bowman C.A."/>
            <person name="Russell D.A."/>
            <person name="Pope W.H."/>
            <person name="Jacobs-Sera D."/>
            <person name="Hendrix R.W."/>
            <person name="Hatfull G.F."/>
        </authorList>
    </citation>
    <scope>NUCLEOTIDE SEQUENCE [LARGE SCALE GENOMIC DNA]</scope>
    <source>
        <strain evidence="1 2">DSM 27648</strain>
    </source>
</reference>
<evidence type="ECO:0000313" key="1">
    <source>
        <dbReference type="EMBL" id="AKV04473.1"/>
    </source>
</evidence>
<dbReference type="RefSeq" id="WP_146655078.1">
    <property type="nucleotide sequence ID" value="NZ_CP012333.1"/>
</dbReference>
<name>A0A0K1QFH2_9BACT</name>
<organism evidence="1 2">
    <name type="scientific">Labilithrix luteola</name>
    <dbReference type="NCBI Taxonomy" id="1391654"/>
    <lineage>
        <taxon>Bacteria</taxon>
        <taxon>Pseudomonadati</taxon>
        <taxon>Myxococcota</taxon>
        <taxon>Polyangia</taxon>
        <taxon>Polyangiales</taxon>
        <taxon>Labilitrichaceae</taxon>
        <taxon>Labilithrix</taxon>
    </lineage>
</organism>
<dbReference type="PANTHER" id="PTHR12922:SF7">
    <property type="entry name" value="UBIQUINONE BIOSYNTHESIS PROTEIN COQ4 HOMOLOG, MITOCHONDRIAL"/>
    <property type="match status" value="1"/>
</dbReference>
<dbReference type="STRING" id="1391654.AKJ09_11136"/>
<keyword evidence="2" id="KW-1185">Reference proteome</keyword>
<protein>
    <recommendedName>
        <fullName evidence="3">Ubiquinone biosynthesis protein</fullName>
    </recommendedName>
</protein>
<dbReference type="PANTHER" id="PTHR12922">
    <property type="entry name" value="UBIQUINONE BIOSYNTHESIS PROTEIN"/>
    <property type="match status" value="1"/>
</dbReference>
<dbReference type="KEGG" id="llu:AKJ09_11136"/>